<name>A0A2V1HQ73_9MICO</name>
<dbReference type="EMBL" id="QEOP01000002">
    <property type="protein sequence ID" value="PVZ94766.1"/>
    <property type="molecule type" value="Genomic_DNA"/>
</dbReference>
<reference evidence="1 2" key="1">
    <citation type="submission" date="2018-05" db="EMBL/GenBank/DDBJ databases">
        <title>Amnibacterium sp. M8JJ-5, whole genome shotgun sequence.</title>
        <authorList>
            <person name="Tuo L."/>
        </authorList>
    </citation>
    <scope>NUCLEOTIDE SEQUENCE [LARGE SCALE GENOMIC DNA]</scope>
    <source>
        <strain evidence="1 2">M8JJ-5</strain>
    </source>
</reference>
<organism evidence="1 2">
    <name type="scientific">Amnibacterium flavum</name>
    <dbReference type="NCBI Taxonomy" id="2173173"/>
    <lineage>
        <taxon>Bacteria</taxon>
        <taxon>Bacillati</taxon>
        <taxon>Actinomycetota</taxon>
        <taxon>Actinomycetes</taxon>
        <taxon>Micrococcales</taxon>
        <taxon>Microbacteriaceae</taxon>
        <taxon>Amnibacterium</taxon>
    </lineage>
</organism>
<gene>
    <name evidence="1" type="ORF">DDQ50_13910</name>
</gene>
<dbReference type="AlphaFoldDB" id="A0A2V1HQ73"/>
<dbReference type="RefSeq" id="WP_116757277.1">
    <property type="nucleotide sequence ID" value="NZ_JBHUEX010000001.1"/>
</dbReference>
<comment type="caution">
    <text evidence="1">The sequence shown here is derived from an EMBL/GenBank/DDBJ whole genome shotgun (WGS) entry which is preliminary data.</text>
</comment>
<evidence type="ECO:0000313" key="1">
    <source>
        <dbReference type="EMBL" id="PVZ94766.1"/>
    </source>
</evidence>
<evidence type="ECO:0000313" key="2">
    <source>
        <dbReference type="Proteomes" id="UP000244893"/>
    </source>
</evidence>
<dbReference type="OrthoDB" id="5111109at2"/>
<accession>A0A2V1HQ73</accession>
<sequence>MVSTKQAARLRAVVSRLLKTPILIEGDARELLDVLRQGARESNIPLTTLETAEAPAQVVILALERDGRRSSFTKASRMLRAVDHVVAPDAVRLVVMQSERSRIAPDKLQNLLAAELLYQVALALPGLLPRRGWRSFRERAGHAALDAAGLRVLRFA</sequence>
<protein>
    <submittedName>
        <fullName evidence="1">Uncharacterized protein</fullName>
    </submittedName>
</protein>
<keyword evidence="2" id="KW-1185">Reference proteome</keyword>
<dbReference type="Proteomes" id="UP000244893">
    <property type="component" value="Unassembled WGS sequence"/>
</dbReference>
<proteinExistence type="predicted"/>